<organism evidence="3 4">
    <name type="scientific">Paenibacillus baimaensis</name>
    <dbReference type="NCBI Taxonomy" id="2982185"/>
    <lineage>
        <taxon>Bacteria</taxon>
        <taxon>Bacillati</taxon>
        <taxon>Bacillota</taxon>
        <taxon>Bacilli</taxon>
        <taxon>Bacillales</taxon>
        <taxon>Paenibacillaceae</taxon>
        <taxon>Paenibacillus</taxon>
    </lineage>
</organism>
<dbReference type="InterPro" id="IPR002575">
    <property type="entry name" value="Aminoglycoside_PTrfase"/>
</dbReference>
<keyword evidence="4" id="KW-1185">Reference proteome</keyword>
<gene>
    <name evidence="3" type="ORF">OB236_37380</name>
</gene>
<dbReference type="Proteomes" id="UP001652445">
    <property type="component" value="Unassembled WGS sequence"/>
</dbReference>
<evidence type="ECO:0000313" key="3">
    <source>
        <dbReference type="EMBL" id="MCU6797810.1"/>
    </source>
</evidence>
<feature type="domain" description="Aminoglycoside phosphotransferase" evidence="2">
    <location>
        <begin position="33"/>
        <end position="245"/>
    </location>
</feature>
<dbReference type="PANTHER" id="PTHR21064">
    <property type="entry name" value="AMINOGLYCOSIDE PHOSPHOTRANSFERASE DOMAIN-CONTAINING PROTEIN-RELATED"/>
    <property type="match status" value="1"/>
</dbReference>
<dbReference type="Gene3D" id="3.90.1200.10">
    <property type="match status" value="1"/>
</dbReference>
<comment type="caution">
    <text evidence="3">The sequence shown here is derived from an EMBL/GenBank/DDBJ whole genome shotgun (WGS) entry which is preliminary data.</text>
</comment>
<protein>
    <submittedName>
        <fullName evidence="3">Phosphotransferase</fullName>
    </submittedName>
</protein>
<dbReference type="Pfam" id="PF01636">
    <property type="entry name" value="APH"/>
    <property type="match status" value="1"/>
</dbReference>
<dbReference type="Gene3D" id="3.30.200.20">
    <property type="entry name" value="Phosphorylase Kinase, domain 1"/>
    <property type="match status" value="1"/>
</dbReference>
<name>A0ABT2UT07_9BACL</name>
<dbReference type="SUPFAM" id="SSF56112">
    <property type="entry name" value="Protein kinase-like (PK-like)"/>
    <property type="match status" value="1"/>
</dbReference>
<dbReference type="EMBL" id="JAOQIO010000124">
    <property type="protein sequence ID" value="MCU6797810.1"/>
    <property type="molecule type" value="Genomic_DNA"/>
</dbReference>
<proteinExistence type="inferred from homology"/>
<dbReference type="PANTHER" id="PTHR21064:SF6">
    <property type="entry name" value="AMINOGLYCOSIDE PHOSPHOTRANSFERASE DOMAIN-CONTAINING PROTEIN"/>
    <property type="match status" value="1"/>
</dbReference>
<sequence length="328" mass="38142">MRTTNNQIDAKVILDAGSRFAEANTRFIPLESFESSVYAWADRGKQYVLKIIDRQHRTEADILGEIDFVHFAADHGVPVARAIVSLNGSYVESIGDHYWAYALEWAEGQPANLEVWGPELFQQWGQLLGKLHQVTSQYKPSRPEWKRHRWDEDELYHAALLKVAADPLLGKALNPCLLRLKQLPEHPDQFGLIHNDLHHRNFHVHEGRMIVFDFDGMAYHHYSSDIAVAMYYAIDGDRSTADKASFAKHFMHHVLEGYSHHQTVSKALVQSVPDWMLLRHLLLYTTYLRKWEGMNRNTMQRWTLNRYRTDLTMGKLFGGIELDYTNWI</sequence>
<dbReference type="InterPro" id="IPR011009">
    <property type="entry name" value="Kinase-like_dom_sf"/>
</dbReference>
<evidence type="ECO:0000259" key="2">
    <source>
        <dbReference type="Pfam" id="PF01636"/>
    </source>
</evidence>
<dbReference type="RefSeq" id="WP_262688530.1">
    <property type="nucleotide sequence ID" value="NZ_JAOQIO010000124.1"/>
</dbReference>
<evidence type="ECO:0000313" key="4">
    <source>
        <dbReference type="Proteomes" id="UP001652445"/>
    </source>
</evidence>
<accession>A0ABT2UT07</accession>
<comment type="similarity">
    <text evidence="1">Belongs to the pseudomonas-type ThrB family.</text>
</comment>
<evidence type="ECO:0000256" key="1">
    <source>
        <dbReference type="ARBA" id="ARBA00038240"/>
    </source>
</evidence>
<dbReference type="InterPro" id="IPR050249">
    <property type="entry name" value="Pseudomonas-type_ThrB"/>
</dbReference>
<reference evidence="3 4" key="1">
    <citation type="submission" date="2022-09" db="EMBL/GenBank/DDBJ databases">
        <authorList>
            <person name="Han X.L."/>
            <person name="Wang Q."/>
            <person name="Lu T."/>
        </authorList>
    </citation>
    <scope>NUCLEOTIDE SEQUENCE [LARGE SCALE GENOMIC DNA]</scope>
    <source>
        <strain evidence="3 4">WQ 127069</strain>
    </source>
</reference>